<evidence type="ECO:0000313" key="2">
    <source>
        <dbReference type="EMBL" id="KAJ8882874.1"/>
    </source>
</evidence>
<evidence type="ECO:0000256" key="1">
    <source>
        <dbReference type="SAM" id="MobiDB-lite"/>
    </source>
</evidence>
<evidence type="ECO:0000313" key="3">
    <source>
        <dbReference type="Proteomes" id="UP001159363"/>
    </source>
</evidence>
<gene>
    <name evidence="2" type="ORF">PR048_014692</name>
</gene>
<reference evidence="2 3" key="1">
    <citation type="submission" date="2023-02" db="EMBL/GenBank/DDBJ databases">
        <title>LHISI_Scaffold_Assembly.</title>
        <authorList>
            <person name="Stuart O.P."/>
            <person name="Cleave R."/>
            <person name="Magrath M.J.L."/>
            <person name="Mikheyev A.S."/>
        </authorList>
    </citation>
    <scope>NUCLEOTIDE SEQUENCE [LARGE SCALE GENOMIC DNA]</scope>
    <source>
        <strain evidence="2">Daus_M_001</strain>
        <tissue evidence="2">Leg muscle</tissue>
    </source>
</reference>
<protein>
    <submittedName>
        <fullName evidence="2">Uncharacterized protein</fullName>
    </submittedName>
</protein>
<feature type="compositionally biased region" description="Basic and acidic residues" evidence="1">
    <location>
        <begin position="37"/>
        <end position="53"/>
    </location>
</feature>
<organism evidence="2 3">
    <name type="scientific">Dryococelus australis</name>
    <dbReference type="NCBI Taxonomy" id="614101"/>
    <lineage>
        <taxon>Eukaryota</taxon>
        <taxon>Metazoa</taxon>
        <taxon>Ecdysozoa</taxon>
        <taxon>Arthropoda</taxon>
        <taxon>Hexapoda</taxon>
        <taxon>Insecta</taxon>
        <taxon>Pterygota</taxon>
        <taxon>Neoptera</taxon>
        <taxon>Polyneoptera</taxon>
        <taxon>Phasmatodea</taxon>
        <taxon>Verophasmatodea</taxon>
        <taxon>Anareolatae</taxon>
        <taxon>Phasmatidae</taxon>
        <taxon>Eurycanthinae</taxon>
        <taxon>Dryococelus</taxon>
    </lineage>
</organism>
<feature type="region of interest" description="Disordered" evidence="1">
    <location>
        <begin position="1"/>
        <end position="53"/>
    </location>
</feature>
<comment type="caution">
    <text evidence="2">The sequence shown here is derived from an EMBL/GenBank/DDBJ whole genome shotgun (WGS) entry which is preliminary data.</text>
</comment>
<sequence length="371" mass="41063">MKRGEVSMEQSQNEGAGVNERSRENPPVSGIVQNDFHMQKSGKDHTVRTRSRPEYSAITAQCEYTRETATAHAPLQHVHRKYEGLSPEDGIPSYPQAKPRAKAFIQVHFSSGPYFHRPPRHLDVKAVHNKRGDWSLKARPTGVIQRLLGAIIPRRRDAGQLPELAGCTATSSPESQPLFPGGIVSKKGQAFPQRHATKTPFLHDHERVFSGKRIGLCIFWGACTIVESLTWSPSTHEHVTSPWTHCYCPVIENHPTVVQGKRSVVIAVHDLGTAQQMARRARRHMPEVQCRAGQGRAGQRPGRDTALTSASPQLPPRGSELQPSMCRGTWSRKRLGRPAAGALAGSSPHMACQPPGHFRLRTSVCFLSNRK</sequence>
<feature type="region of interest" description="Disordered" evidence="1">
    <location>
        <begin position="284"/>
        <end position="324"/>
    </location>
</feature>
<name>A0ABQ9HF37_9NEOP</name>
<dbReference type="Proteomes" id="UP001159363">
    <property type="component" value="Chromosome 4"/>
</dbReference>
<feature type="compositionally biased region" description="Low complexity" evidence="1">
    <location>
        <begin position="291"/>
        <end position="300"/>
    </location>
</feature>
<accession>A0ABQ9HF37</accession>
<dbReference type="EMBL" id="JARBHB010000005">
    <property type="protein sequence ID" value="KAJ8882874.1"/>
    <property type="molecule type" value="Genomic_DNA"/>
</dbReference>
<keyword evidence="3" id="KW-1185">Reference proteome</keyword>
<proteinExistence type="predicted"/>